<proteinExistence type="predicted"/>
<reference evidence="1 2" key="1">
    <citation type="submission" date="2015-12" db="EMBL/GenBank/DDBJ databases">
        <title>The genome of Folsomia candida.</title>
        <authorList>
            <person name="Faddeeva A."/>
            <person name="Derks M.F."/>
            <person name="Anvar Y."/>
            <person name="Smit S."/>
            <person name="Van Straalen N."/>
            <person name="Roelofs D."/>
        </authorList>
    </citation>
    <scope>NUCLEOTIDE SEQUENCE [LARGE SCALE GENOMIC DNA]</scope>
    <source>
        <strain evidence="1 2">VU population</strain>
        <tissue evidence="1">Whole body</tissue>
    </source>
</reference>
<evidence type="ECO:0000313" key="1">
    <source>
        <dbReference type="EMBL" id="OXA56739.1"/>
    </source>
</evidence>
<protein>
    <submittedName>
        <fullName evidence="1">Uncharacterized protein</fullName>
    </submittedName>
</protein>
<comment type="caution">
    <text evidence="1">The sequence shown here is derived from an EMBL/GenBank/DDBJ whole genome shotgun (WGS) entry which is preliminary data.</text>
</comment>
<dbReference type="EMBL" id="LNIX01000003">
    <property type="protein sequence ID" value="OXA56739.1"/>
    <property type="molecule type" value="Genomic_DNA"/>
</dbReference>
<dbReference type="OrthoDB" id="10068428at2759"/>
<gene>
    <name evidence="1" type="ORF">Fcan01_08414</name>
</gene>
<accession>A0A226EH33</accession>
<evidence type="ECO:0000313" key="2">
    <source>
        <dbReference type="Proteomes" id="UP000198287"/>
    </source>
</evidence>
<keyword evidence="2" id="KW-1185">Reference proteome</keyword>
<dbReference type="Proteomes" id="UP000198287">
    <property type="component" value="Unassembled WGS sequence"/>
</dbReference>
<organism evidence="1 2">
    <name type="scientific">Folsomia candida</name>
    <name type="common">Springtail</name>
    <dbReference type="NCBI Taxonomy" id="158441"/>
    <lineage>
        <taxon>Eukaryota</taxon>
        <taxon>Metazoa</taxon>
        <taxon>Ecdysozoa</taxon>
        <taxon>Arthropoda</taxon>
        <taxon>Hexapoda</taxon>
        <taxon>Collembola</taxon>
        <taxon>Entomobryomorpha</taxon>
        <taxon>Isotomoidea</taxon>
        <taxon>Isotomidae</taxon>
        <taxon>Proisotominae</taxon>
        <taxon>Folsomia</taxon>
    </lineage>
</organism>
<dbReference type="AlphaFoldDB" id="A0A226EH33"/>
<sequence length="177" mass="20404">MLQNVFYLFICIDERMIVGKSAHEVWELLSQQSSTIKEKEWYFGNHSALGTPTARPTHATDPNSSVRGTYVNYRRIFECIALPMKDKEEAELVESFYIHMLFGMADSSIDVVALNKDYGIRIHKDLARKAYDFGEAGPFIIFDNDAPNPVNYFTPPFVCRSSDFKERTEWFEKAGRP</sequence>
<name>A0A226EH33_FOLCA</name>